<evidence type="ECO:0000256" key="1">
    <source>
        <dbReference type="RuleBase" id="RU363098"/>
    </source>
</evidence>
<sequence length="1372" mass="156506">MAPQPRLGPNSTYPVTPTRPRLNVAEFDIWFLEFSNTYNLNLRRSPPDLSPHKKRSLPYYPELRYYELLKVQYFKGKHGVILDLFAQGAKEIHSKWVKKPRAEPGVTPFPSQLPRATTEPERSQLLELLRAILDDIGSVNVSQRTSVVSSVSYQAYDEPSSPTRDRRSKRYSDEWRGSRSPKRNRSVPSEVDTECDPDDEPPPSVISTLDRGRVLTASPVPSRLSSIRAPSDEVLSRRRDPYRVDVTADVSKSTFASRVFSDYDDQHPPVSQQTQTTVIASNPGSIKPSRYPPSLVIGSDSDSLAPSSSTERALQISFDRHERLQQNVREFLKDGSSTYSDFTHSEQETTRPATPSPPSPLRPAASSPAIQHLASPTVSPRLPPENPKISNAPPHIVYGSSQAFEHRLHDVWAHLPDHYDRAPFVVRWEILRIALHCQVRMEDLRIEYDPSWSDQRTLWARLRALPVFRDKSFPERTRPEAWTAALNDKFGTRDQVIVLTASLTANSSKNGPPFLLRLNPPKLDLPHRLNRRFGPDRFLELVIPSLGSQDVKNFGESAIESIQHWLVNGSHVLLGRVWTSFYLKPALPRKINNENALGPQSKTIHQERVYLFAEDGNDFHRPKAGASWSPKGEPVGMHTRMRRGELIDWLLQVSNNKTQPVLKLFSRIALGLSRTHPTVILRPEQIRHRAKDILSPINKVMNDGIALMSYGLARAIRDMMGLQDVPAGFQGRFGSAKGFWIRDTTDTSDAIWIETTPSQRKWNCDYIEDDHRTFEVRNESRELKSASLNLQLLPILEDRAINATQMKIQVGYFMRDSLKRDLDAQKAAMQDPTQFRLWVYENSPSSRRMERTKHCQVPFKAGLPESREDIMAFLLDSGFNPTKLKFLSEIAWKLRMEKCQELQERLNVRVGRSTYAYMVVDFLGILEEDEVHLGFSSKFTDEHSGFSETFLHGIDVLVARTPAHYPSDIQRVKAVFKPELGSLKDVIIFSTKGDIPLAEKLSGGDYDGDIAWVCWEPTIVNNFRNAEMPDVPDLFHQGIIRKETSTYLDLAGADDITSEFLSRAFRFNLQQNLLGMCTNYKEKLCYARNSVQDESAILLSTLISNLVDRAKQGIVFTEQDWARLRKRLSKVDPPDPQYKKDNWGTQGKPTHIIDYVKFGVGQPIVNRELKSFQESLSQAENFDKDLIKYYQYFEKFQRPLAERKGAVKQLTWERILEKLKKDIDTVALEWPKSRGEWDAKLTSLYDKWQEIEPTDKVKSETVQSLLLQEDQAKIGLSSWDLLKASFGFRMYYSKFPKFVWYVAGKQLAYLKATYTSHEAGAPPVLMTPSMYAGSRPDNRYARVLAARNDGRNLVEGEAIDEEAATSLSDEDV</sequence>
<reference evidence="4 5" key="1">
    <citation type="journal article" date="2024" name="Front Chem Biol">
        <title>Unveiling the potential of Daldinia eschscholtzii MFLUCC 19-0629 through bioactivity and bioinformatics studies for enhanced sustainable agriculture production.</title>
        <authorList>
            <person name="Brooks S."/>
            <person name="Weaver J.A."/>
            <person name="Klomchit A."/>
            <person name="Alharthi S.A."/>
            <person name="Onlamun T."/>
            <person name="Nurani R."/>
            <person name="Vong T.K."/>
            <person name="Alberti F."/>
            <person name="Greco C."/>
        </authorList>
    </citation>
    <scope>NUCLEOTIDE SEQUENCE [LARGE SCALE GENOMIC DNA]</scope>
    <source>
        <strain evidence="4">MFLUCC 19-0629</strain>
    </source>
</reference>
<comment type="catalytic activity">
    <reaction evidence="1">
        <text>RNA(n) + a ribonucleoside 5'-triphosphate = RNA(n+1) + diphosphate</text>
        <dbReference type="Rhea" id="RHEA:21248"/>
        <dbReference type="Rhea" id="RHEA-COMP:14527"/>
        <dbReference type="Rhea" id="RHEA-COMP:17342"/>
        <dbReference type="ChEBI" id="CHEBI:33019"/>
        <dbReference type="ChEBI" id="CHEBI:61557"/>
        <dbReference type="ChEBI" id="CHEBI:140395"/>
        <dbReference type="EC" id="2.7.7.48"/>
    </reaction>
</comment>
<dbReference type="Gene3D" id="1.10.8.790">
    <property type="entry name" value="RNA-dependent RNA polymerase, slab domain, helical subdomain-like"/>
    <property type="match status" value="1"/>
</dbReference>
<keyword evidence="1" id="KW-0694">RNA-binding</keyword>
<feature type="domain" description="RDRP core" evidence="3">
    <location>
        <begin position="516"/>
        <end position="1158"/>
    </location>
</feature>
<keyword evidence="1" id="KW-0808">Transferase</keyword>
<comment type="caution">
    <text evidence="4">The sequence shown here is derived from an EMBL/GenBank/DDBJ whole genome shotgun (WGS) entry which is preliminary data.</text>
</comment>
<dbReference type="GO" id="GO:0003723">
    <property type="term" value="F:RNA binding"/>
    <property type="evidence" value="ECO:0007669"/>
    <property type="project" value="UniProtKB-KW"/>
</dbReference>
<proteinExistence type="inferred from homology"/>
<feature type="region of interest" description="Disordered" evidence="2">
    <location>
        <begin position="150"/>
        <end position="207"/>
    </location>
</feature>
<feature type="compositionally biased region" description="Low complexity" evidence="2">
    <location>
        <begin position="299"/>
        <end position="309"/>
    </location>
</feature>
<dbReference type="PANTHER" id="PTHR23079:SF14">
    <property type="entry name" value="RNA-DEPENDENT RNA POLYMERASE"/>
    <property type="match status" value="1"/>
</dbReference>
<gene>
    <name evidence="4" type="ORF">Daesc_008550</name>
</gene>
<evidence type="ECO:0000256" key="2">
    <source>
        <dbReference type="SAM" id="MobiDB-lite"/>
    </source>
</evidence>
<dbReference type="EC" id="2.7.7.48" evidence="1"/>
<dbReference type="GO" id="GO:0031380">
    <property type="term" value="C:nuclear RNA-directed RNA polymerase complex"/>
    <property type="evidence" value="ECO:0007669"/>
    <property type="project" value="TreeGrafter"/>
</dbReference>
<evidence type="ECO:0000259" key="3">
    <source>
        <dbReference type="Pfam" id="PF05183"/>
    </source>
</evidence>
<dbReference type="PANTHER" id="PTHR23079">
    <property type="entry name" value="RNA-DEPENDENT RNA POLYMERASE"/>
    <property type="match status" value="1"/>
</dbReference>
<name>A0AAX6MCM9_9PEZI</name>
<evidence type="ECO:0000313" key="5">
    <source>
        <dbReference type="Proteomes" id="UP001369815"/>
    </source>
</evidence>
<feature type="compositionally biased region" description="Acidic residues" evidence="2">
    <location>
        <begin position="191"/>
        <end position="201"/>
    </location>
</feature>
<dbReference type="Proteomes" id="UP001369815">
    <property type="component" value="Unassembled WGS sequence"/>
</dbReference>
<keyword evidence="1" id="KW-0696">RNA-directed RNA polymerase</keyword>
<keyword evidence="5" id="KW-1185">Reference proteome</keyword>
<feature type="region of interest" description="Disordered" evidence="2">
    <location>
        <begin position="261"/>
        <end position="310"/>
    </location>
</feature>
<dbReference type="Pfam" id="PF05183">
    <property type="entry name" value="RdRP"/>
    <property type="match status" value="1"/>
</dbReference>
<dbReference type="GO" id="GO:0003968">
    <property type="term" value="F:RNA-directed RNA polymerase activity"/>
    <property type="evidence" value="ECO:0007669"/>
    <property type="project" value="UniProtKB-KW"/>
</dbReference>
<feature type="region of interest" description="Disordered" evidence="2">
    <location>
        <begin position="101"/>
        <end position="120"/>
    </location>
</feature>
<organism evidence="4 5">
    <name type="scientific">Daldinia eschscholtzii</name>
    <dbReference type="NCBI Taxonomy" id="292717"/>
    <lineage>
        <taxon>Eukaryota</taxon>
        <taxon>Fungi</taxon>
        <taxon>Dikarya</taxon>
        <taxon>Ascomycota</taxon>
        <taxon>Pezizomycotina</taxon>
        <taxon>Sordariomycetes</taxon>
        <taxon>Xylariomycetidae</taxon>
        <taxon>Xylariales</taxon>
        <taxon>Hypoxylaceae</taxon>
        <taxon>Daldinia</taxon>
    </lineage>
</organism>
<comment type="similarity">
    <text evidence="1">Belongs to the RdRP family.</text>
</comment>
<dbReference type="InterPro" id="IPR057596">
    <property type="entry name" value="RDRP_core"/>
</dbReference>
<dbReference type="EMBL" id="JBANMG010000008">
    <property type="protein sequence ID" value="KAK6950224.1"/>
    <property type="molecule type" value="Genomic_DNA"/>
</dbReference>
<accession>A0AAX6MCM9</accession>
<feature type="region of interest" description="Disordered" evidence="2">
    <location>
        <begin position="334"/>
        <end position="369"/>
    </location>
</feature>
<dbReference type="GO" id="GO:0030422">
    <property type="term" value="P:siRNA processing"/>
    <property type="evidence" value="ECO:0007669"/>
    <property type="project" value="TreeGrafter"/>
</dbReference>
<dbReference type="InterPro" id="IPR007855">
    <property type="entry name" value="RDRP"/>
</dbReference>
<keyword evidence="1" id="KW-0548">Nucleotidyltransferase</keyword>
<evidence type="ECO:0000313" key="4">
    <source>
        <dbReference type="EMBL" id="KAK6950224.1"/>
    </source>
</evidence>
<feature type="compositionally biased region" description="Polar residues" evidence="2">
    <location>
        <begin position="269"/>
        <end position="284"/>
    </location>
</feature>
<protein>
    <recommendedName>
        <fullName evidence="1">RNA-dependent RNA polymerase</fullName>
        <ecNumber evidence="1">2.7.7.48</ecNumber>
    </recommendedName>
</protein>